<comment type="caution">
    <text evidence="3">The sequence shown here is derived from an EMBL/GenBank/DDBJ whole genome shotgun (WGS) entry which is preliminary data.</text>
</comment>
<evidence type="ECO:0000256" key="1">
    <source>
        <dbReference type="SAM" id="Coils"/>
    </source>
</evidence>
<evidence type="ECO:0000313" key="3">
    <source>
        <dbReference type="EMBL" id="GAA1205539.1"/>
    </source>
</evidence>
<dbReference type="Pfam" id="PF13558">
    <property type="entry name" value="SbcC_Walker_B"/>
    <property type="match status" value="1"/>
</dbReference>
<proteinExistence type="predicted"/>
<dbReference type="NCBIfam" id="TIGR02680">
    <property type="entry name" value="TIGR02680 family protein"/>
    <property type="match status" value="1"/>
</dbReference>
<protein>
    <submittedName>
        <fullName evidence="3">TIGR02680 family protein</fullName>
    </submittedName>
</protein>
<dbReference type="InterPro" id="IPR027417">
    <property type="entry name" value="P-loop_NTPase"/>
</dbReference>
<evidence type="ECO:0000313" key="4">
    <source>
        <dbReference type="Proteomes" id="UP001500943"/>
    </source>
</evidence>
<dbReference type="EMBL" id="BAAAKW010000001">
    <property type="protein sequence ID" value="GAA1205539.1"/>
    <property type="molecule type" value="Genomic_DNA"/>
</dbReference>
<organism evidence="3 4">
    <name type="scientific">Rhodoglobus aureus</name>
    <dbReference type="NCBI Taxonomy" id="191497"/>
    <lineage>
        <taxon>Bacteria</taxon>
        <taxon>Bacillati</taxon>
        <taxon>Actinomycetota</taxon>
        <taxon>Actinomycetes</taxon>
        <taxon>Micrococcales</taxon>
        <taxon>Microbacteriaceae</taxon>
        <taxon>Rhodoglobus</taxon>
    </lineage>
</organism>
<gene>
    <name evidence="3" type="ORF">GCM10009655_00740</name>
</gene>
<feature type="region of interest" description="Disordered" evidence="2">
    <location>
        <begin position="384"/>
        <end position="421"/>
    </location>
</feature>
<dbReference type="Proteomes" id="UP001500943">
    <property type="component" value="Unassembled WGS sequence"/>
</dbReference>
<feature type="compositionally biased region" description="Basic and acidic residues" evidence="2">
    <location>
        <begin position="386"/>
        <end position="397"/>
    </location>
</feature>
<dbReference type="SUPFAM" id="SSF52540">
    <property type="entry name" value="P-loop containing nucleoside triphosphate hydrolases"/>
    <property type="match status" value="1"/>
</dbReference>
<feature type="compositionally biased region" description="Basic and acidic residues" evidence="2">
    <location>
        <begin position="359"/>
        <end position="376"/>
    </location>
</feature>
<keyword evidence="4" id="KW-1185">Reference proteome</keyword>
<feature type="region of interest" description="Disordered" evidence="2">
    <location>
        <begin position="359"/>
        <end position="378"/>
    </location>
</feature>
<reference evidence="3 4" key="1">
    <citation type="journal article" date="2019" name="Int. J. Syst. Evol. Microbiol.">
        <title>The Global Catalogue of Microorganisms (GCM) 10K type strain sequencing project: providing services to taxonomists for standard genome sequencing and annotation.</title>
        <authorList>
            <consortium name="The Broad Institute Genomics Platform"/>
            <consortium name="The Broad Institute Genome Sequencing Center for Infectious Disease"/>
            <person name="Wu L."/>
            <person name="Ma J."/>
        </authorList>
    </citation>
    <scope>NUCLEOTIDE SEQUENCE [LARGE SCALE GENOMIC DNA]</scope>
    <source>
        <strain evidence="3 4">JCM 12762</strain>
    </source>
</reference>
<dbReference type="InterPro" id="IPR013496">
    <property type="entry name" value="CHP02680"/>
</dbReference>
<name>A0ABN1VEB3_9MICO</name>
<accession>A0ABN1VEB3</accession>
<dbReference type="Gene3D" id="3.40.50.300">
    <property type="entry name" value="P-loop containing nucleotide triphosphate hydrolases"/>
    <property type="match status" value="1"/>
</dbReference>
<dbReference type="RefSeq" id="WP_343922172.1">
    <property type="nucleotide sequence ID" value="NZ_BAAAKW010000001.1"/>
</dbReference>
<feature type="coiled-coil region" evidence="1">
    <location>
        <begin position="485"/>
        <end position="512"/>
    </location>
</feature>
<keyword evidence="1" id="KW-0175">Coiled coil</keyword>
<sequence>MTDTVTSPSDADVTGASVTDAGVTNASAGELATDSAASALPLPTTLRWQPLRLGLVDLFYYENEVFPFVDGRLLLRGNNGAGKSKVLALTLPFLFDGDLSPQRIEPDGDRQKRMEWNLLLGDEHPNTERIGYSWLEFGRVDEAGVAHYTSIGAGLKAARGRGITKHWFFVTSERVGGDLALTDATRVALSQGRLSETLGEKGQVYTTKGEYRRAVDEKLFGLGERRYSELVELLLHLRAPQLSKRPSESALDEALSRSLTPVADDVLKSVADGLRSLDEERDELSQLTDAERSVRAFLGHYRAYARVLLRRQAEAPRHEQADHDKHGREIIAVTADRELSESVMVDAVARLSLLRTEQTERTAEREALRDSEHVQSERQIALADESADRADEHHAASESRATSSVLAERRAVEEADAASQRAEKRLDVAKAALATAEQSATAAGIQTAHVAVLTGPTATVQTVTDDPTDALAADQAAATTAVRRAREAITRIRSLRQALAEAERAFATATKVEADADSRQSEAVVRSDAAVADVDREVVEHIGRVERALAMLTELRVVDDDFEAFVQWVRMREDDNPAVIALQADAAEKRGGLGAQKAAADARLRELEELATTLSAEIAAIQSGVTLEPDALPTRAVAFPDAVPFWRAVTFVDTVTDVDRAGLEAALEASGLLTAVFRDGESPGDGTLHDPANGEVLLRAVAPVAGPSLLDVLQVELPSDTSVDEAAVDAVLASIALPNDDDDDTADVSVSVRGHFRLGPARGRWSTVAARYIGETARAAARERRLVAARAEHEIAEVAASSVREELHLLEQRLRTIDREVLALPSARDLDAAESAAAVARELAARAAEEYEVSRTAVATATLARDEAIVELETDATLLGLPVESTAIDALDGALDDYDRAAHGFWHAVERLFDARAASEATAARLAEAKAQSVERSDQLAEALEQTQSLRAYADALRAQLGAGVAEYRARVSAVEAVLKRVNGDIRSTDKQREAAAIDGARLGERLTGLRTQQQHAAEARRDAVEQLRRTTELGIAAVAVPNLEFPGMGDEWTATRGVHIARAIDAELSDVDASETRYERLTSEVHTQINELQRSLGRHDYEVAAITADAGVRVFVTIKGRETTLPELEQNLTLQIDQHERMLSAREREIIHNHLVTEVGAQLSELIGDADQQIAEINEELRRRPTTTGMMLRVLWRARADGPAGLADARRLLGTASEVWSDEDRVQLGAFLQARIAEVRDADETGNWYDHLGEALDYRRWHRFSVERKQGGTWKSATGPASGGERVLAASIPLFAAASSHYRTAANPHAPRIIMLDEAFAGVDDNSRANCLGLLAHFDLDVVMTSEREWGCYAEVPGLSIAQLSRFDDTPAVYVQLWRWDGTHRTLVGDDASASASGELW</sequence>
<feature type="coiled-coil region" evidence="1">
    <location>
        <begin position="800"/>
        <end position="850"/>
    </location>
</feature>
<evidence type="ECO:0000256" key="2">
    <source>
        <dbReference type="SAM" id="MobiDB-lite"/>
    </source>
</evidence>